<feature type="signal peptide" evidence="3">
    <location>
        <begin position="1"/>
        <end position="17"/>
    </location>
</feature>
<dbReference type="Proteomes" id="UP000887577">
    <property type="component" value="Unplaced"/>
</dbReference>
<dbReference type="Gene3D" id="3.40.50.1240">
    <property type="entry name" value="Phosphoglycerate mutase-like"/>
    <property type="match status" value="1"/>
</dbReference>
<evidence type="ECO:0000313" key="5">
    <source>
        <dbReference type="WBParaSite" id="PSU_v2.g8099.t1"/>
    </source>
</evidence>
<feature type="chain" id="PRO_5037666318" evidence="3">
    <location>
        <begin position="18"/>
        <end position="92"/>
    </location>
</feature>
<comment type="similarity">
    <text evidence="2">Belongs to the histidine acid phosphatase family.</text>
</comment>
<proteinExistence type="inferred from homology"/>
<sequence>MFHNLFPFLLLILPIFGEKLLLVQTLFRHGARTPSYTYPNDPYQEKYWGESWGQLTTKGMIQHFEQGIKIRDRYIYDHQFITGEYRDFDVVF</sequence>
<protein>
    <submittedName>
        <fullName evidence="5">Acid phosphatase</fullName>
    </submittedName>
</protein>
<dbReference type="AlphaFoldDB" id="A0A914ZCW3"/>
<dbReference type="PANTHER" id="PTHR11567">
    <property type="entry name" value="ACID PHOSPHATASE-RELATED"/>
    <property type="match status" value="1"/>
</dbReference>
<evidence type="ECO:0000256" key="2">
    <source>
        <dbReference type="ARBA" id="ARBA00005375"/>
    </source>
</evidence>
<evidence type="ECO:0000256" key="1">
    <source>
        <dbReference type="ARBA" id="ARBA00000032"/>
    </source>
</evidence>
<dbReference type="SUPFAM" id="SSF53254">
    <property type="entry name" value="Phosphoglycerate mutase-like"/>
    <property type="match status" value="1"/>
</dbReference>
<keyword evidence="4" id="KW-1185">Reference proteome</keyword>
<dbReference type="WBParaSite" id="PSU_v2.g8099.t1">
    <property type="protein sequence ID" value="PSU_v2.g8099.t1"/>
    <property type="gene ID" value="PSU_v2.g8099"/>
</dbReference>
<dbReference type="InterPro" id="IPR000560">
    <property type="entry name" value="His_Pase_clade-2"/>
</dbReference>
<accession>A0A914ZCW3</accession>
<dbReference type="Pfam" id="PF00328">
    <property type="entry name" value="His_Phos_2"/>
    <property type="match status" value="1"/>
</dbReference>
<evidence type="ECO:0000256" key="3">
    <source>
        <dbReference type="SAM" id="SignalP"/>
    </source>
</evidence>
<dbReference type="PROSITE" id="PS00616">
    <property type="entry name" value="HIS_ACID_PHOSPHAT_1"/>
    <property type="match status" value="1"/>
</dbReference>
<keyword evidence="3" id="KW-0732">Signal</keyword>
<dbReference type="InterPro" id="IPR029033">
    <property type="entry name" value="His_PPase_superfam"/>
</dbReference>
<organism evidence="4 5">
    <name type="scientific">Panagrolaimus superbus</name>
    <dbReference type="NCBI Taxonomy" id="310955"/>
    <lineage>
        <taxon>Eukaryota</taxon>
        <taxon>Metazoa</taxon>
        <taxon>Ecdysozoa</taxon>
        <taxon>Nematoda</taxon>
        <taxon>Chromadorea</taxon>
        <taxon>Rhabditida</taxon>
        <taxon>Tylenchina</taxon>
        <taxon>Panagrolaimomorpha</taxon>
        <taxon>Panagrolaimoidea</taxon>
        <taxon>Panagrolaimidae</taxon>
        <taxon>Panagrolaimus</taxon>
    </lineage>
</organism>
<name>A0A914ZCW3_9BILA</name>
<evidence type="ECO:0000313" key="4">
    <source>
        <dbReference type="Proteomes" id="UP000887577"/>
    </source>
</evidence>
<reference evidence="5" key="1">
    <citation type="submission" date="2022-11" db="UniProtKB">
        <authorList>
            <consortium name="WormBaseParasite"/>
        </authorList>
    </citation>
    <scope>IDENTIFICATION</scope>
</reference>
<dbReference type="InterPro" id="IPR050645">
    <property type="entry name" value="Histidine_acid_phosphatase"/>
</dbReference>
<comment type="catalytic activity">
    <reaction evidence="1">
        <text>a phosphate monoester + H2O = an alcohol + phosphate</text>
        <dbReference type="Rhea" id="RHEA:15017"/>
        <dbReference type="ChEBI" id="CHEBI:15377"/>
        <dbReference type="ChEBI" id="CHEBI:30879"/>
        <dbReference type="ChEBI" id="CHEBI:43474"/>
        <dbReference type="ChEBI" id="CHEBI:67140"/>
        <dbReference type="EC" id="3.1.3.2"/>
    </reaction>
</comment>
<dbReference type="GO" id="GO:0003993">
    <property type="term" value="F:acid phosphatase activity"/>
    <property type="evidence" value="ECO:0007669"/>
    <property type="project" value="UniProtKB-EC"/>
</dbReference>
<dbReference type="InterPro" id="IPR033379">
    <property type="entry name" value="Acid_Pase_AS"/>
</dbReference>
<dbReference type="PANTHER" id="PTHR11567:SF210">
    <property type="entry name" value="ACID PHOSPHATASE 5-RELATED"/>
    <property type="match status" value="1"/>
</dbReference>